<dbReference type="Pfam" id="PF02674">
    <property type="entry name" value="Colicin_V"/>
    <property type="match status" value="1"/>
</dbReference>
<name>A0ABV5EXD1_9FLAO</name>
<dbReference type="RefSeq" id="WP_382380672.1">
    <property type="nucleotide sequence ID" value="NZ_JBHMEZ010000001.1"/>
</dbReference>
<dbReference type="PANTHER" id="PTHR37306">
    <property type="entry name" value="COLICIN V PRODUCTION PROTEIN"/>
    <property type="match status" value="1"/>
</dbReference>
<evidence type="ECO:0000313" key="6">
    <source>
        <dbReference type="EMBL" id="MFB9051858.1"/>
    </source>
</evidence>
<reference evidence="6 7" key="1">
    <citation type="submission" date="2024-09" db="EMBL/GenBank/DDBJ databases">
        <authorList>
            <person name="Sun Q."/>
            <person name="Mori K."/>
        </authorList>
    </citation>
    <scope>NUCLEOTIDE SEQUENCE [LARGE SCALE GENOMIC DNA]</scope>
    <source>
        <strain evidence="6 7">CECT 8286</strain>
    </source>
</reference>
<gene>
    <name evidence="6" type="ORF">ACFFVB_02090</name>
</gene>
<proteinExistence type="predicted"/>
<evidence type="ECO:0000256" key="1">
    <source>
        <dbReference type="ARBA" id="ARBA00004141"/>
    </source>
</evidence>
<feature type="transmembrane region" description="Helical" evidence="5">
    <location>
        <begin position="29"/>
        <end position="50"/>
    </location>
</feature>
<accession>A0ABV5EXD1</accession>
<dbReference type="EMBL" id="JBHMEZ010000001">
    <property type="protein sequence ID" value="MFB9051858.1"/>
    <property type="molecule type" value="Genomic_DNA"/>
</dbReference>
<feature type="transmembrane region" description="Helical" evidence="5">
    <location>
        <begin position="101"/>
        <end position="122"/>
    </location>
</feature>
<organism evidence="6 7">
    <name type="scientific">Formosa undariae</name>
    <dbReference type="NCBI Taxonomy" id="1325436"/>
    <lineage>
        <taxon>Bacteria</taxon>
        <taxon>Pseudomonadati</taxon>
        <taxon>Bacteroidota</taxon>
        <taxon>Flavobacteriia</taxon>
        <taxon>Flavobacteriales</taxon>
        <taxon>Flavobacteriaceae</taxon>
        <taxon>Formosa</taxon>
    </lineage>
</organism>
<sequence length="172" mass="18849">MTLLDIILTVILLFGLVKGFMNGLFVEIASLLALIIGIFGAIHFSAYTASLFEHKVDWDENYVTIAAFAVTFIVIVLAIGLAGKALTKLADFAFLGIVNKILGAIFGMLKIGLIASILLNIFGNLNDTIPFMDKKDIEESILYEPVMAISTKLYPAIKDKVDEKKKDIFSND</sequence>
<feature type="transmembrane region" description="Helical" evidence="5">
    <location>
        <begin position="62"/>
        <end position="81"/>
    </location>
</feature>
<evidence type="ECO:0000256" key="5">
    <source>
        <dbReference type="SAM" id="Phobius"/>
    </source>
</evidence>
<evidence type="ECO:0000256" key="4">
    <source>
        <dbReference type="ARBA" id="ARBA00023136"/>
    </source>
</evidence>
<keyword evidence="4 5" id="KW-0472">Membrane</keyword>
<evidence type="ECO:0000313" key="7">
    <source>
        <dbReference type="Proteomes" id="UP001589605"/>
    </source>
</evidence>
<dbReference type="Proteomes" id="UP001589605">
    <property type="component" value="Unassembled WGS sequence"/>
</dbReference>
<comment type="subcellular location">
    <subcellularLocation>
        <location evidence="1">Membrane</location>
        <topology evidence="1">Multi-pass membrane protein</topology>
    </subcellularLocation>
</comment>
<protein>
    <submittedName>
        <fullName evidence="6">CvpA family protein</fullName>
    </submittedName>
</protein>
<evidence type="ECO:0000256" key="2">
    <source>
        <dbReference type="ARBA" id="ARBA00022692"/>
    </source>
</evidence>
<keyword evidence="3 5" id="KW-1133">Transmembrane helix</keyword>
<keyword evidence="2 5" id="KW-0812">Transmembrane</keyword>
<comment type="caution">
    <text evidence="6">The sequence shown here is derived from an EMBL/GenBank/DDBJ whole genome shotgun (WGS) entry which is preliminary data.</text>
</comment>
<dbReference type="PANTHER" id="PTHR37306:SF1">
    <property type="entry name" value="COLICIN V PRODUCTION PROTEIN"/>
    <property type="match status" value="1"/>
</dbReference>
<keyword evidence="7" id="KW-1185">Reference proteome</keyword>
<dbReference type="InterPro" id="IPR003825">
    <property type="entry name" value="Colicin-V_CvpA"/>
</dbReference>
<evidence type="ECO:0000256" key="3">
    <source>
        <dbReference type="ARBA" id="ARBA00022989"/>
    </source>
</evidence>